<comment type="caution">
    <text evidence="6">The sequence shown here is derived from an EMBL/GenBank/DDBJ whole genome shotgun (WGS) entry which is preliminary data.</text>
</comment>
<reference evidence="6" key="2">
    <citation type="submission" date="2021-04" db="EMBL/GenBank/DDBJ databases">
        <authorList>
            <person name="Gilroy R."/>
        </authorList>
    </citation>
    <scope>NUCLEOTIDE SEQUENCE</scope>
    <source>
        <strain evidence="6">ChiBcec15-3976</strain>
    </source>
</reference>
<dbReference type="Pfam" id="PF17137">
    <property type="entry name" value="DUF5110"/>
    <property type="match status" value="1"/>
</dbReference>
<dbReference type="PANTHER" id="PTHR43863:SF2">
    <property type="entry name" value="MALTASE-GLUCOAMYLASE"/>
    <property type="match status" value="1"/>
</dbReference>
<organism evidence="6 7">
    <name type="scientific">Candidatus Mediterraneibacter quadrami</name>
    <dbReference type="NCBI Taxonomy" id="2838684"/>
    <lineage>
        <taxon>Bacteria</taxon>
        <taxon>Bacillati</taxon>
        <taxon>Bacillota</taxon>
        <taxon>Clostridia</taxon>
        <taxon>Lachnospirales</taxon>
        <taxon>Lachnospiraceae</taxon>
        <taxon>Mediterraneibacter</taxon>
    </lineage>
</organism>
<dbReference type="InterPro" id="IPR048395">
    <property type="entry name" value="Glyco_hydro_31_C"/>
</dbReference>
<dbReference type="Gene3D" id="3.20.20.80">
    <property type="entry name" value="Glycosidases"/>
    <property type="match status" value="1"/>
</dbReference>
<dbReference type="AlphaFoldDB" id="A0A9D2RFS0"/>
<evidence type="ECO:0000256" key="1">
    <source>
        <dbReference type="ARBA" id="ARBA00007806"/>
    </source>
</evidence>
<dbReference type="CDD" id="cd06595">
    <property type="entry name" value="GH31_u1"/>
    <property type="match status" value="1"/>
</dbReference>
<evidence type="ECO:0000259" key="5">
    <source>
        <dbReference type="Pfam" id="PF21365"/>
    </source>
</evidence>
<dbReference type="GO" id="GO:0004553">
    <property type="term" value="F:hydrolase activity, hydrolyzing O-glycosyl compounds"/>
    <property type="evidence" value="ECO:0007669"/>
    <property type="project" value="InterPro"/>
</dbReference>
<dbReference type="InterPro" id="IPR033403">
    <property type="entry name" value="DUF5110"/>
</dbReference>
<sequence>MNEVYRIKTSPLALEANMVTGEKYRITMLTEALVRLEYSEDGEFEDRATQMVFCRDFPKTEYRVVHTDGGIEIHTSRLHLIYNEEDFTPNGLSIQVKGNLTAYHSIWRFGDEPTDLGGTARTLDEADGAIPLDHGVVSTNGFSVLDDSRSQVILDNGWVAPRKHGIKDMYFWGYGHDYKQAIADFLRLTGGTPMLPRYALGNWWSRFYKYTEKSYLELMDRFAEENLPFTVAVIDMDWHVVDVDPKYGSGWTGYTWNREFFPDPPRFLRSLHDRGMKVTLNVHPADGVQACEEMYEEMAEAMGVDYKNEDPVVCDLADPEFIEAYFKYLHHPREEEGVDFWWIDWQQGGVSKVEGLDPLWILNHYHFLDIGRNGKRPMTFSRYAGPGSQRYPVGFSGDTLITWESLDFQPYFTVNATNIGYGWWSHDIGGHMMGYRDNELTARWVQFGVFSPIMRLHSSSGEFNGKEPWRYNKETEQVMGDMLRERHRMTPYLYTMNHRTYACGLPLMIPMYYEWPEEREAYQVKNQYYFGSSLIVAPVTTPRIHALNVAKVRAWLPEGVWYDIYTGMMYDGSRMIDLYRDLESIPVLAPAGAILPFTDEISPLQTCGNPGSLHISVYSGRNGSFCLYEDDNESCGYKEGICCTTQMDYEEKKETGRVVFTIGAAQGEASLIPEVRSYTIEMTGFEQDPGGNPVMVRSGEDMIGVSVSYDGQKKACIISVPPVRTSEVLEVTMDAALRADKNDVQRRCFEFLDQAEISYIVKEQLYKAVRKERPVHLILAELAAMDLETDLYGVLAEILSARV</sequence>
<evidence type="ECO:0000259" key="3">
    <source>
        <dbReference type="Pfam" id="PF01055"/>
    </source>
</evidence>
<dbReference type="Pfam" id="PF21365">
    <property type="entry name" value="Glyco_hydro_31_3rd"/>
    <property type="match status" value="1"/>
</dbReference>
<dbReference type="InterPro" id="IPR051816">
    <property type="entry name" value="Glycosyl_Hydrolase_31"/>
</dbReference>
<dbReference type="Gene3D" id="2.60.40.1760">
    <property type="entry name" value="glycosyl hydrolase (family 31)"/>
    <property type="match status" value="1"/>
</dbReference>
<evidence type="ECO:0000256" key="2">
    <source>
        <dbReference type="RuleBase" id="RU361185"/>
    </source>
</evidence>
<evidence type="ECO:0000313" key="7">
    <source>
        <dbReference type="Proteomes" id="UP000823909"/>
    </source>
</evidence>
<feature type="domain" description="Glycosyl hydrolase family 31 C-terminal" evidence="5">
    <location>
        <begin position="504"/>
        <end position="595"/>
    </location>
</feature>
<protein>
    <submittedName>
        <fullName evidence="6">Glycoside hydrolase family 31 protein</fullName>
    </submittedName>
</protein>
<dbReference type="Pfam" id="PF01055">
    <property type="entry name" value="Glyco_hydro_31_2nd"/>
    <property type="match status" value="1"/>
</dbReference>
<dbReference type="Proteomes" id="UP000823909">
    <property type="component" value="Unassembled WGS sequence"/>
</dbReference>
<keyword evidence="2" id="KW-0326">Glycosidase</keyword>
<accession>A0A9D2RFS0</accession>
<comment type="similarity">
    <text evidence="1 2">Belongs to the glycosyl hydrolase 31 family.</text>
</comment>
<feature type="domain" description="Glycoside hydrolase family 31 TIM barrel" evidence="3">
    <location>
        <begin position="192"/>
        <end position="496"/>
    </location>
</feature>
<feature type="domain" description="DUF5110" evidence="4">
    <location>
        <begin position="613"/>
        <end position="684"/>
    </location>
</feature>
<dbReference type="InterPro" id="IPR013780">
    <property type="entry name" value="Glyco_hydro_b"/>
</dbReference>
<dbReference type="Gene3D" id="2.60.40.1180">
    <property type="entry name" value="Golgi alpha-mannosidase II"/>
    <property type="match status" value="2"/>
</dbReference>
<dbReference type="InterPro" id="IPR000322">
    <property type="entry name" value="Glyco_hydro_31_TIM"/>
</dbReference>
<dbReference type="SUPFAM" id="SSF51445">
    <property type="entry name" value="(Trans)glycosidases"/>
    <property type="match status" value="1"/>
</dbReference>
<evidence type="ECO:0000313" key="6">
    <source>
        <dbReference type="EMBL" id="HJD43015.1"/>
    </source>
</evidence>
<reference evidence="6" key="1">
    <citation type="journal article" date="2021" name="PeerJ">
        <title>Extensive microbial diversity within the chicken gut microbiome revealed by metagenomics and culture.</title>
        <authorList>
            <person name="Gilroy R."/>
            <person name="Ravi A."/>
            <person name="Getino M."/>
            <person name="Pursley I."/>
            <person name="Horton D.L."/>
            <person name="Alikhan N.F."/>
            <person name="Baker D."/>
            <person name="Gharbi K."/>
            <person name="Hall N."/>
            <person name="Watson M."/>
            <person name="Adriaenssens E.M."/>
            <person name="Foster-Nyarko E."/>
            <person name="Jarju S."/>
            <person name="Secka A."/>
            <person name="Antonio M."/>
            <person name="Oren A."/>
            <person name="Chaudhuri R.R."/>
            <person name="La Ragione R."/>
            <person name="Hildebrand F."/>
            <person name="Pallen M.J."/>
        </authorList>
    </citation>
    <scope>NUCLEOTIDE SEQUENCE</scope>
    <source>
        <strain evidence="6">ChiBcec15-3976</strain>
    </source>
</reference>
<dbReference type="EMBL" id="DWUU01000048">
    <property type="protein sequence ID" value="HJD43015.1"/>
    <property type="molecule type" value="Genomic_DNA"/>
</dbReference>
<dbReference type="InterPro" id="IPR017853">
    <property type="entry name" value="GH"/>
</dbReference>
<dbReference type="PANTHER" id="PTHR43863">
    <property type="entry name" value="HYDROLASE, PUTATIVE (AFU_ORTHOLOGUE AFUA_1G03140)-RELATED"/>
    <property type="match status" value="1"/>
</dbReference>
<name>A0A9D2RFS0_9FIRM</name>
<dbReference type="GO" id="GO:0005975">
    <property type="term" value="P:carbohydrate metabolic process"/>
    <property type="evidence" value="ECO:0007669"/>
    <property type="project" value="InterPro"/>
</dbReference>
<gene>
    <name evidence="6" type="ORF">H9910_08415</name>
</gene>
<dbReference type="SUPFAM" id="SSF51011">
    <property type="entry name" value="Glycosyl hydrolase domain"/>
    <property type="match status" value="1"/>
</dbReference>
<evidence type="ECO:0000259" key="4">
    <source>
        <dbReference type="Pfam" id="PF17137"/>
    </source>
</evidence>
<keyword evidence="2 6" id="KW-0378">Hydrolase</keyword>
<proteinExistence type="inferred from homology"/>